<gene>
    <name evidence="3" type="ORF">GDO86_008331</name>
</gene>
<reference evidence="3" key="1">
    <citation type="thesis" date="2020" institute="ProQuest LLC" country="789 East Eisenhower Parkway, Ann Arbor, MI, USA">
        <title>Comparative Genomics and Chromosome Evolution.</title>
        <authorList>
            <person name="Mudd A.B."/>
        </authorList>
    </citation>
    <scope>NUCLEOTIDE SEQUENCE</scope>
    <source>
        <strain evidence="3">Female2</strain>
        <tissue evidence="3">Blood</tissue>
    </source>
</reference>
<protein>
    <submittedName>
        <fullName evidence="3">Uncharacterized protein</fullName>
    </submittedName>
</protein>
<feature type="region of interest" description="Disordered" evidence="1">
    <location>
        <begin position="36"/>
        <end position="56"/>
    </location>
</feature>
<dbReference type="Proteomes" id="UP000812440">
    <property type="component" value="Chromosome 4"/>
</dbReference>
<evidence type="ECO:0000256" key="2">
    <source>
        <dbReference type="SAM" id="Phobius"/>
    </source>
</evidence>
<keyword evidence="2" id="KW-0472">Membrane</keyword>
<name>A0A8T2J2J6_9PIPI</name>
<dbReference type="EMBL" id="JAACNH010000007">
    <property type="protein sequence ID" value="KAG8437578.1"/>
    <property type="molecule type" value="Genomic_DNA"/>
</dbReference>
<keyword evidence="4" id="KW-1185">Reference proteome</keyword>
<evidence type="ECO:0000313" key="4">
    <source>
        <dbReference type="Proteomes" id="UP000812440"/>
    </source>
</evidence>
<evidence type="ECO:0000313" key="3">
    <source>
        <dbReference type="EMBL" id="KAG8437578.1"/>
    </source>
</evidence>
<organism evidence="3 4">
    <name type="scientific">Hymenochirus boettgeri</name>
    <name type="common">Congo dwarf clawed frog</name>
    <dbReference type="NCBI Taxonomy" id="247094"/>
    <lineage>
        <taxon>Eukaryota</taxon>
        <taxon>Metazoa</taxon>
        <taxon>Chordata</taxon>
        <taxon>Craniata</taxon>
        <taxon>Vertebrata</taxon>
        <taxon>Euteleostomi</taxon>
        <taxon>Amphibia</taxon>
        <taxon>Batrachia</taxon>
        <taxon>Anura</taxon>
        <taxon>Pipoidea</taxon>
        <taxon>Pipidae</taxon>
        <taxon>Pipinae</taxon>
        <taxon>Hymenochirus</taxon>
    </lineage>
</organism>
<feature type="transmembrane region" description="Helical" evidence="2">
    <location>
        <begin position="74"/>
        <end position="91"/>
    </location>
</feature>
<comment type="caution">
    <text evidence="3">The sequence shown here is derived from an EMBL/GenBank/DDBJ whole genome shotgun (WGS) entry which is preliminary data.</text>
</comment>
<sequence length="92" mass="10603">MGYMDIKNTTMIGPLKTQSGKDVGRRWTQLEPGLAGTTRSRVHAEGRERKKGKKRWETQKSVTYESAIPITNNQIRYSFAAYVYVFIFVLLM</sequence>
<keyword evidence="2" id="KW-0812">Transmembrane</keyword>
<keyword evidence="2" id="KW-1133">Transmembrane helix</keyword>
<accession>A0A8T2J2J6</accession>
<proteinExistence type="predicted"/>
<dbReference type="AlphaFoldDB" id="A0A8T2J2J6"/>
<evidence type="ECO:0000256" key="1">
    <source>
        <dbReference type="SAM" id="MobiDB-lite"/>
    </source>
</evidence>